<dbReference type="InterPro" id="IPR016047">
    <property type="entry name" value="M23ase_b-sheet_dom"/>
</dbReference>
<name>A0A4U8SVW7_9HELI</name>
<sequence>MLEDGEEVVAGQIIGYSGVSGVGSTYGPHLHFEISSSQNNGIPRYRINPAYFFHYKNHNELTNEEKNVQYNASRILHRE</sequence>
<dbReference type="STRING" id="50960.LS81_12120"/>
<dbReference type="EMBL" id="JRPK02000166">
    <property type="protein sequence ID" value="TLD91043.1"/>
    <property type="molecule type" value="Genomic_DNA"/>
</dbReference>
<dbReference type="Pfam" id="PF01551">
    <property type="entry name" value="Peptidase_M23"/>
    <property type="match status" value="1"/>
</dbReference>
<reference evidence="2 3" key="1">
    <citation type="journal article" date="2014" name="Genome Announc.">
        <title>Draft genome sequences of eight enterohepatic helicobacter species isolated from both laboratory and wild rodents.</title>
        <authorList>
            <person name="Sheh A."/>
            <person name="Shen Z."/>
            <person name="Fox J.G."/>
        </authorList>
    </citation>
    <scope>NUCLEOTIDE SEQUENCE [LARGE SCALE GENOMIC DNA]</scope>
    <source>
        <strain evidence="2 3">ATCC 49310</strain>
    </source>
</reference>
<comment type="caution">
    <text evidence="2">The sequence shown here is derived from an EMBL/GenBank/DDBJ whole genome shotgun (WGS) entry which is preliminary data.</text>
</comment>
<dbReference type="InterPro" id="IPR011055">
    <property type="entry name" value="Dup_hybrid_motif"/>
</dbReference>
<feature type="domain" description="M23ase beta-sheet core" evidence="1">
    <location>
        <begin position="3"/>
        <end position="38"/>
    </location>
</feature>
<dbReference type="AlphaFoldDB" id="A0A4U8SVW7"/>
<proteinExistence type="predicted"/>
<evidence type="ECO:0000259" key="1">
    <source>
        <dbReference type="Pfam" id="PF01551"/>
    </source>
</evidence>
<gene>
    <name evidence="2" type="ORF">LS80_011470</name>
</gene>
<dbReference type="Gene3D" id="2.70.70.10">
    <property type="entry name" value="Glucose Permease (Domain IIA)"/>
    <property type="match status" value="1"/>
</dbReference>
<dbReference type="SUPFAM" id="SSF51261">
    <property type="entry name" value="Duplicated hybrid motif"/>
    <property type="match status" value="1"/>
</dbReference>
<dbReference type="Proteomes" id="UP000029861">
    <property type="component" value="Unassembled WGS sequence"/>
</dbReference>
<evidence type="ECO:0000313" key="3">
    <source>
        <dbReference type="Proteomes" id="UP000029861"/>
    </source>
</evidence>
<accession>A0A4U8SVW7</accession>
<organism evidence="2 3">
    <name type="scientific">Helicobacter trogontum</name>
    <dbReference type="NCBI Taxonomy" id="50960"/>
    <lineage>
        <taxon>Bacteria</taxon>
        <taxon>Pseudomonadati</taxon>
        <taxon>Campylobacterota</taxon>
        <taxon>Epsilonproteobacteria</taxon>
        <taxon>Campylobacterales</taxon>
        <taxon>Helicobacteraceae</taxon>
        <taxon>Helicobacter</taxon>
    </lineage>
</organism>
<protein>
    <recommendedName>
        <fullName evidence="1">M23ase beta-sheet core domain-containing protein</fullName>
    </recommendedName>
</protein>
<evidence type="ECO:0000313" key="2">
    <source>
        <dbReference type="EMBL" id="TLD91043.1"/>
    </source>
</evidence>